<dbReference type="CDD" id="cd20341">
    <property type="entry name" value="BRcat_RBR_RNF14"/>
    <property type="match status" value="1"/>
</dbReference>
<dbReference type="SMART" id="SM00647">
    <property type="entry name" value="IBR"/>
    <property type="match status" value="2"/>
</dbReference>
<dbReference type="InterPro" id="IPR002867">
    <property type="entry name" value="IBR_dom"/>
</dbReference>
<feature type="region of interest" description="Disordered" evidence="13">
    <location>
        <begin position="449"/>
        <end position="469"/>
    </location>
</feature>
<dbReference type="PROSITE" id="PS51873">
    <property type="entry name" value="TRIAD"/>
    <property type="match status" value="1"/>
</dbReference>
<dbReference type="SUPFAM" id="SSF54495">
    <property type="entry name" value="UBC-like"/>
    <property type="match status" value="1"/>
</dbReference>
<accession>A0A2T7FAT4</accession>
<dbReference type="GO" id="GO:0061630">
    <property type="term" value="F:ubiquitin protein ligase activity"/>
    <property type="evidence" value="ECO:0007669"/>
    <property type="project" value="UniProtKB-EC"/>
</dbReference>
<feature type="domain" description="RWD" evidence="14">
    <location>
        <begin position="44"/>
        <end position="169"/>
    </location>
</feature>
<evidence type="ECO:0000256" key="12">
    <source>
        <dbReference type="SAM" id="Coils"/>
    </source>
</evidence>
<dbReference type="PROSITE" id="PS50908">
    <property type="entry name" value="RWD"/>
    <property type="match status" value="1"/>
</dbReference>
<keyword evidence="8" id="KW-0677">Repeat</keyword>
<dbReference type="Gene3D" id="3.10.110.10">
    <property type="entry name" value="Ubiquitin Conjugating Enzyme"/>
    <property type="match status" value="1"/>
</dbReference>
<evidence type="ECO:0000256" key="13">
    <source>
        <dbReference type="SAM" id="MobiDB-lite"/>
    </source>
</evidence>
<evidence type="ECO:0000256" key="4">
    <source>
        <dbReference type="ARBA" id="ARBA00005884"/>
    </source>
</evidence>
<evidence type="ECO:0000256" key="7">
    <source>
        <dbReference type="ARBA" id="ARBA00022723"/>
    </source>
</evidence>
<keyword evidence="10" id="KW-0833">Ubl conjugation pathway</keyword>
<keyword evidence="6" id="KW-0808">Transferase</keyword>
<reference evidence="16 17" key="1">
    <citation type="submission" date="2018-04" db="EMBL/GenBank/DDBJ databases">
        <title>WGS assembly of Panicum hallii var. hallii HAL2.</title>
        <authorList>
            <person name="Lovell J."/>
            <person name="Jenkins J."/>
            <person name="Lowry D."/>
            <person name="Mamidi S."/>
            <person name="Sreedasyam A."/>
            <person name="Weng X."/>
            <person name="Barry K."/>
            <person name="Bonette J."/>
            <person name="Campitelli B."/>
            <person name="Daum C."/>
            <person name="Gordon S."/>
            <person name="Gould B."/>
            <person name="Lipzen A."/>
            <person name="MacQueen A."/>
            <person name="Palacio-Mejia J."/>
            <person name="Plott C."/>
            <person name="Shakirov E."/>
            <person name="Shu S."/>
            <person name="Yoshinaga Y."/>
            <person name="Zane M."/>
            <person name="Rokhsar D."/>
            <person name="Grimwood J."/>
            <person name="Schmutz J."/>
            <person name="Juenger T."/>
        </authorList>
    </citation>
    <scope>NUCLEOTIDE SEQUENCE [LARGE SCALE GENOMIC DNA]</scope>
    <source>
        <strain evidence="17">cv. HAL2</strain>
    </source>
</reference>
<dbReference type="PROSITE" id="PS00518">
    <property type="entry name" value="ZF_RING_1"/>
    <property type="match status" value="1"/>
</dbReference>
<evidence type="ECO:0000256" key="11">
    <source>
        <dbReference type="ARBA" id="ARBA00022833"/>
    </source>
</evidence>
<evidence type="ECO:0000256" key="8">
    <source>
        <dbReference type="ARBA" id="ARBA00022737"/>
    </source>
</evidence>
<dbReference type="InterPro" id="IPR016135">
    <property type="entry name" value="UBQ-conjugating_enzyme/RWD"/>
</dbReference>
<dbReference type="GO" id="GO:0016567">
    <property type="term" value="P:protein ubiquitination"/>
    <property type="evidence" value="ECO:0007669"/>
    <property type="project" value="InterPro"/>
</dbReference>
<dbReference type="SUPFAM" id="SSF57850">
    <property type="entry name" value="RING/U-box"/>
    <property type="match status" value="3"/>
</dbReference>
<dbReference type="Pfam" id="PF01485">
    <property type="entry name" value="IBR"/>
    <property type="match status" value="1"/>
</dbReference>
<dbReference type="InterPro" id="IPR044066">
    <property type="entry name" value="TRIAD_supradom"/>
</dbReference>
<evidence type="ECO:0000313" key="16">
    <source>
        <dbReference type="EMBL" id="PUZ77174.1"/>
    </source>
</evidence>
<dbReference type="SMART" id="SM00184">
    <property type="entry name" value="RING"/>
    <property type="match status" value="2"/>
</dbReference>
<evidence type="ECO:0000256" key="1">
    <source>
        <dbReference type="ARBA" id="ARBA00001798"/>
    </source>
</evidence>
<evidence type="ECO:0000256" key="5">
    <source>
        <dbReference type="ARBA" id="ARBA00012251"/>
    </source>
</evidence>
<dbReference type="InterPro" id="IPR017907">
    <property type="entry name" value="Znf_RING_CS"/>
</dbReference>
<evidence type="ECO:0000259" key="14">
    <source>
        <dbReference type="PROSITE" id="PS50908"/>
    </source>
</evidence>
<dbReference type="PANTHER" id="PTHR11685">
    <property type="entry name" value="RBR FAMILY RING FINGER AND IBR DOMAIN-CONTAINING"/>
    <property type="match status" value="1"/>
</dbReference>
<sequence>MSSGASSSSSPPPEEAGDGYWAAREEAASRLEAMAAREDELSAEQLETNNQLQEDEIFVWYPVPNGSKVLLSLRPNRTMVGTNNDGSQDVGELFYTCSLKHLPPVVLTCLLPWSYPSTCAPYFTISAKWLDEPKFSYLCAMFDEIWTELLGQEVVYRWVDWLNSSSWSCISLNNSIILVPDATSDVVDERAIAREVLVGSTIPLMQDYDEKRSQEIFLKSLHECGICLSENTVKLPCHHLFCMKCMESRCTTHVKEGNLTMLTCPDTTCRSPLPPSILKSLLGDDCYMRWESFALQKLLDTMPDLVYCPRCDAACLEVDNDAQCQECSFTFCSLCKEQRHVGKDCVSPAEKISILRERHQKYSMTEKQLLKEQREIDELLNVIEMLRNSKQCPSCKMAISKTAGCNKMTCRNCGKFFCYRCNQAISGYNHFWYGDCVLFEDTNQGRRFGLYEEPDDDDDSDDDEDQEELEPELPWLYPCPICGRQKYLCHYCALCRKRVVKSSEHYGPRGCQQHTDP</sequence>
<dbReference type="GO" id="GO:0008270">
    <property type="term" value="F:zinc ion binding"/>
    <property type="evidence" value="ECO:0007669"/>
    <property type="project" value="UniProtKB-KW"/>
</dbReference>
<dbReference type="Gramene" id="PUZ77174">
    <property type="protein sequence ID" value="PUZ77174"/>
    <property type="gene ID" value="GQ55_1G349400"/>
</dbReference>
<evidence type="ECO:0000256" key="2">
    <source>
        <dbReference type="ARBA" id="ARBA00001947"/>
    </source>
</evidence>
<proteinExistence type="inferred from homology"/>
<name>A0A2T7FAT4_9POAL</name>
<dbReference type="Gene3D" id="1.20.120.1750">
    <property type="match status" value="1"/>
</dbReference>
<comment type="function">
    <text evidence="3">Might act as an E3 ubiquitin-protein ligase, or as part of E3 complex, which accepts ubiquitin from specific E2 ubiquitin-conjugating enzymes and then transfers it to substrates.</text>
</comment>
<dbReference type="InterPro" id="IPR013083">
    <property type="entry name" value="Znf_RING/FYVE/PHD"/>
</dbReference>
<feature type="domain" description="RING-type" evidence="15">
    <location>
        <begin position="220"/>
        <end position="440"/>
    </location>
</feature>
<keyword evidence="12" id="KW-0175">Coiled coil</keyword>
<dbReference type="EMBL" id="CM009749">
    <property type="protein sequence ID" value="PUZ77174.1"/>
    <property type="molecule type" value="Genomic_DNA"/>
</dbReference>
<evidence type="ECO:0000259" key="15">
    <source>
        <dbReference type="PROSITE" id="PS51873"/>
    </source>
</evidence>
<evidence type="ECO:0000313" key="17">
    <source>
        <dbReference type="Proteomes" id="UP000244336"/>
    </source>
</evidence>
<dbReference type="OrthoDB" id="1431934at2759"/>
<dbReference type="FunFam" id="1.20.120.1750:FF:000097">
    <property type="entry name" value="RBR-type E3 ubiquitin transferase"/>
    <property type="match status" value="1"/>
</dbReference>
<keyword evidence="7" id="KW-0479">Metal-binding</keyword>
<evidence type="ECO:0000256" key="10">
    <source>
        <dbReference type="ARBA" id="ARBA00022786"/>
    </source>
</evidence>
<dbReference type="EC" id="2.3.2.31" evidence="5"/>
<feature type="compositionally biased region" description="Acidic residues" evidence="13">
    <location>
        <begin position="452"/>
        <end position="469"/>
    </location>
</feature>
<organism evidence="16 17">
    <name type="scientific">Panicum hallii var. hallii</name>
    <dbReference type="NCBI Taxonomy" id="1504633"/>
    <lineage>
        <taxon>Eukaryota</taxon>
        <taxon>Viridiplantae</taxon>
        <taxon>Streptophyta</taxon>
        <taxon>Embryophyta</taxon>
        <taxon>Tracheophyta</taxon>
        <taxon>Spermatophyta</taxon>
        <taxon>Magnoliopsida</taxon>
        <taxon>Liliopsida</taxon>
        <taxon>Poales</taxon>
        <taxon>Poaceae</taxon>
        <taxon>PACMAD clade</taxon>
        <taxon>Panicoideae</taxon>
        <taxon>Panicodae</taxon>
        <taxon>Paniceae</taxon>
        <taxon>Panicinae</taxon>
        <taxon>Panicum</taxon>
        <taxon>Panicum sect. Panicum</taxon>
    </lineage>
</organism>
<gene>
    <name evidence="16" type="ORF">GQ55_1G349400</name>
</gene>
<evidence type="ECO:0000256" key="6">
    <source>
        <dbReference type="ARBA" id="ARBA00022679"/>
    </source>
</evidence>
<evidence type="ECO:0000256" key="3">
    <source>
        <dbReference type="ARBA" id="ARBA00003976"/>
    </source>
</evidence>
<dbReference type="Proteomes" id="UP000244336">
    <property type="component" value="Chromosome 1"/>
</dbReference>
<dbReference type="AlphaFoldDB" id="A0A2T7FAT4"/>
<dbReference type="InterPro" id="IPR006575">
    <property type="entry name" value="RWD_dom"/>
</dbReference>
<comment type="similarity">
    <text evidence="4">Belongs to the RBR family. Ariadne subfamily.</text>
</comment>
<feature type="region of interest" description="Disordered" evidence="13">
    <location>
        <begin position="1"/>
        <end position="23"/>
    </location>
</feature>
<keyword evidence="9" id="KW-0863">Zinc-finger</keyword>
<protein>
    <recommendedName>
        <fullName evidence="5">RBR-type E3 ubiquitin transferase</fullName>
        <ecNumber evidence="5">2.3.2.31</ecNumber>
    </recommendedName>
</protein>
<evidence type="ECO:0000256" key="9">
    <source>
        <dbReference type="ARBA" id="ARBA00022771"/>
    </source>
</evidence>
<dbReference type="InterPro" id="IPR031127">
    <property type="entry name" value="E3_UB_ligase_RBR"/>
</dbReference>
<keyword evidence="11" id="KW-0862">Zinc</keyword>
<dbReference type="Pfam" id="PF05773">
    <property type="entry name" value="RWD"/>
    <property type="match status" value="1"/>
</dbReference>
<dbReference type="CDD" id="cd23821">
    <property type="entry name" value="RWD_IMPACT"/>
    <property type="match status" value="1"/>
</dbReference>
<comment type="cofactor">
    <cofactor evidence="2">
        <name>Zn(2+)</name>
        <dbReference type="ChEBI" id="CHEBI:29105"/>
    </cofactor>
</comment>
<comment type="catalytic activity">
    <reaction evidence="1">
        <text>[E2 ubiquitin-conjugating enzyme]-S-ubiquitinyl-L-cysteine + [acceptor protein]-L-lysine = [E2 ubiquitin-conjugating enzyme]-L-cysteine + [acceptor protein]-N(6)-ubiquitinyl-L-lysine.</text>
        <dbReference type="EC" id="2.3.2.31"/>
    </reaction>
</comment>
<dbReference type="Gene3D" id="3.30.40.10">
    <property type="entry name" value="Zinc/RING finger domain, C3HC4 (zinc finger)"/>
    <property type="match status" value="1"/>
</dbReference>
<dbReference type="InterPro" id="IPR001841">
    <property type="entry name" value="Znf_RING"/>
</dbReference>
<feature type="coiled-coil region" evidence="12">
    <location>
        <begin position="362"/>
        <end position="389"/>
    </location>
</feature>
<keyword evidence="17" id="KW-1185">Reference proteome</keyword>
<dbReference type="Pfam" id="PF26200">
    <property type="entry name" value="Rcat_RNF216"/>
    <property type="match status" value="1"/>
</dbReference>
<feature type="coiled-coil region" evidence="12">
    <location>
        <begin position="24"/>
        <end position="56"/>
    </location>
</feature>
<dbReference type="STRING" id="1504633.A0A2T7FAT4"/>